<dbReference type="OrthoDB" id="3936150at2759"/>
<sequence>SDAAVLEEDQVALGYDVLPQVGRAEGIGKDYQLKCDLINRCFQEECCEHSHSLVIDNPSPFHRTGLALIAINGSSLLLLGPE</sequence>
<accession>A0A9P7EQ82</accession>
<dbReference type="GeneID" id="64701702"/>
<gene>
    <name evidence="1" type="ORF">F5147DRAFT_738046</name>
</gene>
<name>A0A9P7EQ82_9AGAM</name>
<evidence type="ECO:0000313" key="1">
    <source>
        <dbReference type="EMBL" id="KAG2080492.1"/>
    </source>
</evidence>
<protein>
    <submittedName>
        <fullName evidence="1">Uncharacterized protein</fullName>
    </submittedName>
</protein>
<dbReference type="EMBL" id="JABBWM010000524">
    <property type="protein sequence ID" value="KAG2080492.1"/>
    <property type="molecule type" value="Genomic_DNA"/>
</dbReference>
<evidence type="ECO:0000313" key="2">
    <source>
        <dbReference type="Proteomes" id="UP000823399"/>
    </source>
</evidence>
<proteinExistence type="predicted"/>
<dbReference type="AlphaFoldDB" id="A0A9P7EQ82"/>
<reference evidence="1" key="1">
    <citation type="journal article" date="2020" name="New Phytol.">
        <title>Comparative genomics reveals dynamic genome evolution in host specialist ectomycorrhizal fungi.</title>
        <authorList>
            <person name="Lofgren L.A."/>
            <person name="Nguyen N.H."/>
            <person name="Vilgalys R."/>
            <person name="Ruytinx J."/>
            <person name="Liao H.L."/>
            <person name="Branco S."/>
            <person name="Kuo A."/>
            <person name="LaButti K."/>
            <person name="Lipzen A."/>
            <person name="Andreopoulos W."/>
            <person name="Pangilinan J."/>
            <person name="Riley R."/>
            <person name="Hundley H."/>
            <person name="Na H."/>
            <person name="Barry K."/>
            <person name="Grigoriev I.V."/>
            <person name="Stajich J.E."/>
            <person name="Kennedy P.G."/>
        </authorList>
    </citation>
    <scope>NUCLEOTIDE SEQUENCE</scope>
    <source>
        <strain evidence="1">FC423</strain>
    </source>
</reference>
<keyword evidence="2" id="KW-1185">Reference proteome</keyword>
<dbReference type="Proteomes" id="UP000823399">
    <property type="component" value="Unassembled WGS sequence"/>
</dbReference>
<feature type="non-terminal residue" evidence="1">
    <location>
        <position position="82"/>
    </location>
</feature>
<organism evidence="1 2">
    <name type="scientific">Suillus discolor</name>
    <dbReference type="NCBI Taxonomy" id="1912936"/>
    <lineage>
        <taxon>Eukaryota</taxon>
        <taxon>Fungi</taxon>
        <taxon>Dikarya</taxon>
        <taxon>Basidiomycota</taxon>
        <taxon>Agaricomycotina</taxon>
        <taxon>Agaricomycetes</taxon>
        <taxon>Agaricomycetidae</taxon>
        <taxon>Boletales</taxon>
        <taxon>Suillineae</taxon>
        <taxon>Suillaceae</taxon>
        <taxon>Suillus</taxon>
    </lineage>
</organism>
<comment type="caution">
    <text evidence="1">The sequence shown here is derived from an EMBL/GenBank/DDBJ whole genome shotgun (WGS) entry which is preliminary data.</text>
</comment>
<dbReference type="RefSeq" id="XP_041284147.1">
    <property type="nucleotide sequence ID" value="XM_041439443.1"/>
</dbReference>